<dbReference type="Proteomes" id="UP000248856">
    <property type="component" value="Unassembled WGS sequence"/>
</dbReference>
<dbReference type="OrthoDB" id="7375569at2"/>
<evidence type="ECO:0000259" key="2">
    <source>
        <dbReference type="Pfam" id="PF11008"/>
    </source>
</evidence>
<feature type="chain" id="PRO_5016460025" evidence="1">
    <location>
        <begin position="21"/>
        <end position="157"/>
    </location>
</feature>
<dbReference type="RefSeq" id="WP_111875968.1">
    <property type="nucleotide sequence ID" value="NZ_CBCSGC010000163.1"/>
</dbReference>
<dbReference type="PROSITE" id="PS51257">
    <property type="entry name" value="PROKAR_LIPOPROTEIN"/>
    <property type="match status" value="1"/>
</dbReference>
<sequence length="157" mass="16998">MKKIALIVLTSALFTGCASVQMESKETSDKAKEFAPPTAGNSGLYIYRDGFIGKALKKDVMVDGKCIGESAPDVFFYTEVSGDKEHEVSTASEFTPNKLSMLFESGKNYFIRQYIKLGVMIGGADLELIPEEQGKAAVAKLAMAKPGTCSEYYVAPK</sequence>
<evidence type="ECO:0000313" key="4">
    <source>
        <dbReference type="Proteomes" id="UP000248856"/>
    </source>
</evidence>
<gene>
    <name evidence="3" type="ORF">AX018_1004110</name>
</gene>
<dbReference type="AlphaFoldDB" id="A0A328ZIF7"/>
<evidence type="ECO:0000256" key="1">
    <source>
        <dbReference type="SAM" id="SignalP"/>
    </source>
</evidence>
<dbReference type="EMBL" id="QLTA01000004">
    <property type="protein sequence ID" value="RAR85649.1"/>
    <property type="molecule type" value="Genomic_DNA"/>
</dbReference>
<dbReference type="InterPro" id="IPR022548">
    <property type="entry name" value="DUF2846"/>
</dbReference>
<keyword evidence="4" id="KW-1185">Reference proteome</keyword>
<feature type="domain" description="DUF2846" evidence="2">
    <location>
        <begin position="39"/>
        <end position="124"/>
    </location>
</feature>
<evidence type="ECO:0000313" key="3">
    <source>
        <dbReference type="EMBL" id="RAR85649.1"/>
    </source>
</evidence>
<accession>A0A328ZIF7</accession>
<protein>
    <submittedName>
        <fullName evidence="3">Uncharacterized protein DUF2846</fullName>
    </submittedName>
</protein>
<name>A0A328ZIF7_9BURK</name>
<reference evidence="3 4" key="1">
    <citation type="submission" date="2018-06" db="EMBL/GenBank/DDBJ databases">
        <title>Genomic Encyclopedia of Archaeal and Bacterial Type Strains, Phase II (KMG-II): from individual species to whole genera.</title>
        <authorList>
            <person name="Goeker M."/>
        </authorList>
    </citation>
    <scope>NUCLEOTIDE SEQUENCE [LARGE SCALE GENOMIC DNA]</scope>
    <source>
        <strain evidence="3 4">CFPB 3232</strain>
    </source>
</reference>
<dbReference type="Pfam" id="PF11008">
    <property type="entry name" value="DUF2846"/>
    <property type="match status" value="1"/>
</dbReference>
<comment type="caution">
    <text evidence="3">The sequence shown here is derived from an EMBL/GenBank/DDBJ whole genome shotgun (WGS) entry which is preliminary data.</text>
</comment>
<organism evidence="3 4">
    <name type="scientific">Paracidovorax anthurii</name>
    <dbReference type="NCBI Taxonomy" id="78229"/>
    <lineage>
        <taxon>Bacteria</taxon>
        <taxon>Pseudomonadati</taxon>
        <taxon>Pseudomonadota</taxon>
        <taxon>Betaproteobacteria</taxon>
        <taxon>Burkholderiales</taxon>
        <taxon>Comamonadaceae</taxon>
        <taxon>Paracidovorax</taxon>
    </lineage>
</organism>
<dbReference type="InterPro" id="IPR016596">
    <property type="entry name" value="UCP012335"/>
</dbReference>
<feature type="signal peptide" evidence="1">
    <location>
        <begin position="1"/>
        <end position="20"/>
    </location>
</feature>
<dbReference type="PIRSF" id="PIRSF012335">
    <property type="entry name" value="UCP012335"/>
    <property type="match status" value="1"/>
</dbReference>
<keyword evidence="1" id="KW-0732">Signal</keyword>
<proteinExistence type="predicted"/>